<name>A0A1F7WQW3_9BACT</name>
<dbReference type="AlphaFoldDB" id="A0A1F7WQW3"/>
<dbReference type="NCBIfam" id="TIGR01175">
    <property type="entry name" value="pilM"/>
    <property type="match status" value="1"/>
</dbReference>
<dbReference type="CDD" id="cd24049">
    <property type="entry name" value="ASKHA_NBD_PilM"/>
    <property type="match status" value="1"/>
</dbReference>
<dbReference type="PIRSF" id="PIRSF019169">
    <property type="entry name" value="PilM"/>
    <property type="match status" value="1"/>
</dbReference>
<gene>
    <name evidence="1" type="ORF">A2125_01730</name>
</gene>
<dbReference type="Proteomes" id="UP000178812">
    <property type="component" value="Unassembled WGS sequence"/>
</dbReference>
<proteinExistence type="predicted"/>
<evidence type="ECO:0000313" key="2">
    <source>
        <dbReference type="Proteomes" id="UP000178812"/>
    </source>
</evidence>
<sequence>MSNIGLDIGTKTIKVVELERSGNSFLLKASGVIGYKGGDIEKLVEEKDLAAASDIVAKLFKDAGVGGRDVFLALPESLVFTRSIKLPFLTDQEVAAAIRWEAEQYIPIPVKEAIIQHQVLSRVESGAEPGVLVLLVAAPRVLVEKYIGLVQAARLNVVAVETELMSMVRCLAPANQTVLVIDFGARSVDIAIAKNSLLVFSRSIPTAGEALSRALTQTLQITPAEAEEYKRVYGLSGSQLEGKIRAALEPVVGGIVDEIKKAIHFYQTEEKGESPASAIISGGVAGMPELISFMTNKLSIEILVANPFSRIQVDKDVWTRLAPYAPLYSIAVGLAMR</sequence>
<dbReference type="PANTHER" id="PTHR32432">
    <property type="entry name" value="CELL DIVISION PROTEIN FTSA-RELATED"/>
    <property type="match status" value="1"/>
</dbReference>
<dbReference type="SUPFAM" id="SSF53067">
    <property type="entry name" value="Actin-like ATPase domain"/>
    <property type="match status" value="2"/>
</dbReference>
<comment type="caution">
    <text evidence="1">The sequence shown here is derived from an EMBL/GenBank/DDBJ whole genome shotgun (WGS) entry which is preliminary data.</text>
</comment>
<dbReference type="Pfam" id="PF11104">
    <property type="entry name" value="PilM_2"/>
    <property type="match status" value="1"/>
</dbReference>
<accession>A0A1F7WQW3</accession>
<reference evidence="1 2" key="1">
    <citation type="journal article" date="2016" name="Nat. Commun.">
        <title>Thousands of microbial genomes shed light on interconnected biogeochemical processes in an aquifer system.</title>
        <authorList>
            <person name="Anantharaman K."/>
            <person name="Brown C.T."/>
            <person name="Hug L.A."/>
            <person name="Sharon I."/>
            <person name="Castelle C.J."/>
            <person name="Probst A.J."/>
            <person name="Thomas B.C."/>
            <person name="Singh A."/>
            <person name="Wilkins M.J."/>
            <person name="Karaoz U."/>
            <person name="Brodie E.L."/>
            <person name="Williams K.H."/>
            <person name="Hubbard S.S."/>
            <person name="Banfield J.F."/>
        </authorList>
    </citation>
    <scope>NUCLEOTIDE SEQUENCE [LARGE SCALE GENOMIC DNA]</scope>
</reference>
<evidence type="ECO:0008006" key="3">
    <source>
        <dbReference type="Google" id="ProtNLM"/>
    </source>
</evidence>
<dbReference type="InterPro" id="IPR050696">
    <property type="entry name" value="FtsA/MreB"/>
</dbReference>
<dbReference type="InterPro" id="IPR005883">
    <property type="entry name" value="PilM"/>
</dbReference>
<protein>
    <recommendedName>
        <fullName evidence="3">SHS2 domain-containing protein</fullName>
    </recommendedName>
</protein>
<dbReference type="EMBL" id="MGFM01000043">
    <property type="protein sequence ID" value="OGM05204.1"/>
    <property type="molecule type" value="Genomic_DNA"/>
</dbReference>
<dbReference type="PANTHER" id="PTHR32432:SF3">
    <property type="entry name" value="ETHANOLAMINE UTILIZATION PROTEIN EUTJ"/>
    <property type="match status" value="1"/>
</dbReference>
<evidence type="ECO:0000313" key="1">
    <source>
        <dbReference type="EMBL" id="OGM05204.1"/>
    </source>
</evidence>
<organism evidence="1 2">
    <name type="scientific">Candidatus Woesebacteria bacterium GWB1_43_5</name>
    <dbReference type="NCBI Taxonomy" id="1802474"/>
    <lineage>
        <taxon>Bacteria</taxon>
        <taxon>Candidatus Woeseibacteriota</taxon>
    </lineage>
</organism>
<dbReference type="InterPro" id="IPR043129">
    <property type="entry name" value="ATPase_NBD"/>
</dbReference>
<dbReference type="Gene3D" id="3.30.420.40">
    <property type="match status" value="2"/>
</dbReference>
<dbReference type="Gene3D" id="3.30.1490.300">
    <property type="match status" value="1"/>
</dbReference>